<proteinExistence type="predicted"/>
<evidence type="ECO:0008006" key="4">
    <source>
        <dbReference type="Google" id="ProtNLM"/>
    </source>
</evidence>
<dbReference type="Pfam" id="PF01473">
    <property type="entry name" value="Choline_bind_1"/>
    <property type="match status" value="4"/>
</dbReference>
<evidence type="ECO:0000313" key="3">
    <source>
        <dbReference type="EMBL" id="NBI35130.1"/>
    </source>
</evidence>
<sequence>MVTGSVYLPEYEGVYLFGADGAWYSQAGWAQLPTGERCYVNQDGKLALGLNKIDGKYYRFAIDDDRTEEVWYSGWGRWDEAYPAGALMTGKYEAWGEYLADEYGVVQVGWKTIGGDTYYFGESVAEADSAKLAYGKSATGWMVINGKVYYFSDSGAMLTGKQEVRDREQPDDPYRNGVYLFGDDGVLYENPGWLQMSNGDWYYVNSDSTLATGWKDIGGESYYFGENGVMRTGFYWANGQQYWSDPNGVWHETAWRQDSNGWWFDFGNGTYAQNSWQPIGDEWYHFDSNGYMQVGWLYLGGTWYYLAGSGAMQVGWLHNGGVWYFLNSSGDMATGWKKIGNTWYYLNGGGDMAENRWIGNYWVGADGAMATSAWVDGGKYYVGSDGAYDPQARRQEAAA</sequence>
<feature type="repeat" description="Cell wall-binding" evidence="2">
    <location>
        <begin position="333"/>
        <end position="352"/>
    </location>
</feature>
<accession>A0A7C9NZY4</accession>
<dbReference type="EMBL" id="QWKH01000077">
    <property type="protein sequence ID" value="NBI35130.1"/>
    <property type="molecule type" value="Genomic_DNA"/>
</dbReference>
<feature type="repeat" description="Cell wall-binding" evidence="2">
    <location>
        <begin position="273"/>
        <end position="292"/>
    </location>
</feature>
<feature type="repeat" description="Cell wall-binding" evidence="2">
    <location>
        <begin position="138"/>
        <end position="157"/>
    </location>
</feature>
<evidence type="ECO:0000256" key="2">
    <source>
        <dbReference type="PROSITE-ProRule" id="PRU00591"/>
    </source>
</evidence>
<dbReference type="AlphaFoldDB" id="A0A7C9NZY4"/>
<comment type="caution">
    <text evidence="3">The sequence shown here is derived from an EMBL/GenBank/DDBJ whole genome shotgun (WGS) entry which is preliminary data.</text>
</comment>
<dbReference type="Pfam" id="PF19085">
    <property type="entry name" value="Choline_bind_2"/>
    <property type="match status" value="1"/>
</dbReference>
<reference evidence="3" key="1">
    <citation type="submission" date="2018-08" db="EMBL/GenBank/DDBJ databases">
        <title>Murine metabolic-syndrome-specific gut microbial biobank.</title>
        <authorList>
            <person name="Liu C."/>
        </authorList>
    </citation>
    <scope>NUCLEOTIDE SEQUENCE [LARGE SCALE GENOMIC DNA]</scope>
    <source>
        <strain evidence="3">Z82</strain>
    </source>
</reference>
<dbReference type="Gene3D" id="2.10.270.10">
    <property type="entry name" value="Cholin Binding"/>
    <property type="match status" value="5"/>
</dbReference>
<feature type="repeat" description="Cell wall-binding" evidence="2">
    <location>
        <begin position="211"/>
        <end position="230"/>
    </location>
</feature>
<dbReference type="Pfam" id="PF19127">
    <property type="entry name" value="Choline_bind_3"/>
    <property type="match status" value="2"/>
</dbReference>
<evidence type="ECO:0000256" key="1">
    <source>
        <dbReference type="ARBA" id="ARBA00022737"/>
    </source>
</evidence>
<protein>
    <recommendedName>
        <fullName evidence="4">N-acetylmuramoyl-L-alanine amidase family protein</fullName>
    </recommendedName>
</protein>
<dbReference type="PROSITE" id="PS51170">
    <property type="entry name" value="CW"/>
    <property type="match status" value="5"/>
</dbReference>
<keyword evidence="1" id="KW-0677">Repeat</keyword>
<name>A0A7C9NZY4_9BACT</name>
<gene>
    <name evidence="3" type="ORF">D1639_08840</name>
</gene>
<dbReference type="InterPro" id="IPR018337">
    <property type="entry name" value="Cell_wall/Cho-bd_repeat"/>
</dbReference>
<feature type="repeat" description="Cell wall-binding" evidence="2">
    <location>
        <begin position="293"/>
        <end position="312"/>
    </location>
</feature>
<dbReference type="SUPFAM" id="SSF69360">
    <property type="entry name" value="Cell wall binding repeat"/>
    <property type="match status" value="2"/>
</dbReference>
<organism evidence="3">
    <name type="scientific">Muribaculaceae bacterium Z82</name>
    <dbReference type="NCBI Taxonomy" id="2304548"/>
    <lineage>
        <taxon>Bacteria</taxon>
        <taxon>Pseudomonadati</taxon>
        <taxon>Bacteroidota</taxon>
        <taxon>Bacteroidia</taxon>
        <taxon>Bacteroidales</taxon>
        <taxon>Muribaculaceae</taxon>
    </lineage>
</organism>